<keyword evidence="2" id="KW-1185">Reference proteome</keyword>
<dbReference type="EMBL" id="JBHULE010000019">
    <property type="protein sequence ID" value="MFD2563884.1"/>
    <property type="molecule type" value="Genomic_DNA"/>
</dbReference>
<evidence type="ECO:0000313" key="2">
    <source>
        <dbReference type="Proteomes" id="UP001597319"/>
    </source>
</evidence>
<reference evidence="2" key="1">
    <citation type="journal article" date="2019" name="Int. J. Syst. Evol. Microbiol.">
        <title>The Global Catalogue of Microorganisms (GCM) 10K type strain sequencing project: providing services to taxonomists for standard genome sequencing and annotation.</title>
        <authorList>
            <consortium name="The Broad Institute Genomics Platform"/>
            <consortium name="The Broad Institute Genome Sequencing Center for Infectious Disease"/>
            <person name="Wu L."/>
            <person name="Ma J."/>
        </authorList>
    </citation>
    <scope>NUCLEOTIDE SEQUENCE [LARGE SCALE GENOMIC DNA]</scope>
    <source>
        <strain evidence="2">KCTC 52274</strain>
    </source>
</reference>
<dbReference type="Proteomes" id="UP001597319">
    <property type="component" value="Unassembled WGS sequence"/>
</dbReference>
<name>A0ABW5LIA1_9FLAO</name>
<evidence type="ECO:0000313" key="1">
    <source>
        <dbReference type="EMBL" id="MFD2563884.1"/>
    </source>
</evidence>
<organism evidence="1 2">
    <name type="scientific">Aquimarina rubra</name>
    <dbReference type="NCBI Taxonomy" id="1920033"/>
    <lineage>
        <taxon>Bacteria</taxon>
        <taxon>Pseudomonadati</taxon>
        <taxon>Bacteroidota</taxon>
        <taxon>Flavobacteriia</taxon>
        <taxon>Flavobacteriales</taxon>
        <taxon>Flavobacteriaceae</taxon>
        <taxon>Aquimarina</taxon>
    </lineage>
</organism>
<gene>
    <name evidence="1" type="ORF">ACFSR1_14485</name>
</gene>
<proteinExistence type="predicted"/>
<protein>
    <submittedName>
        <fullName evidence="1">Uncharacterized protein</fullName>
    </submittedName>
</protein>
<accession>A0ABW5LIA1</accession>
<comment type="caution">
    <text evidence="1">The sequence shown here is derived from an EMBL/GenBank/DDBJ whole genome shotgun (WGS) entry which is preliminary data.</text>
</comment>
<dbReference type="RefSeq" id="WP_378293676.1">
    <property type="nucleotide sequence ID" value="NZ_JBHULE010000019.1"/>
</dbReference>
<sequence length="146" mass="17311">MRKLRNLPILFVFISMITYGNIYDVYSNSIYHKYSDSIKQCCLHEYAIYEGLDVESTSNSENYLYLDYTDVNYLSPVLFNLLKNKEMLKITAQAIHINKLLERKRSQYQLYQVNLFGQLTSPVNNEINHQKAQTPRMEGFGIRFRF</sequence>